<dbReference type="GO" id="GO:0008081">
    <property type="term" value="F:phosphoric diester hydrolase activity"/>
    <property type="evidence" value="ECO:0007669"/>
    <property type="project" value="UniProtKB-UniRule"/>
</dbReference>
<gene>
    <name evidence="7" type="primary">glnD</name>
    <name evidence="10" type="ORF">F6B93_07230</name>
</gene>
<dbReference type="SUPFAM" id="SSF109604">
    <property type="entry name" value="HD-domain/PDEase-like"/>
    <property type="match status" value="1"/>
</dbReference>
<dbReference type="InterPro" id="IPR013546">
    <property type="entry name" value="PII_UdlTrfase/GS_AdlTrfase"/>
</dbReference>
<evidence type="ECO:0000259" key="8">
    <source>
        <dbReference type="PROSITE" id="PS51671"/>
    </source>
</evidence>
<keyword evidence="3" id="KW-0677">Repeat</keyword>
<comment type="catalytic activity">
    <reaction evidence="7">
        <text>[protein-PII]-uridylyl-L-tyrosine + H2O = [protein-PII]-L-tyrosine + UMP + H(+)</text>
        <dbReference type="Rhea" id="RHEA:48600"/>
        <dbReference type="Rhea" id="RHEA-COMP:12147"/>
        <dbReference type="Rhea" id="RHEA-COMP:12148"/>
        <dbReference type="ChEBI" id="CHEBI:15377"/>
        <dbReference type="ChEBI" id="CHEBI:15378"/>
        <dbReference type="ChEBI" id="CHEBI:46858"/>
        <dbReference type="ChEBI" id="CHEBI:57865"/>
        <dbReference type="ChEBI" id="CHEBI:90602"/>
    </reaction>
</comment>
<dbReference type="InterPro" id="IPR010043">
    <property type="entry name" value="UTase/UR"/>
</dbReference>
<dbReference type="EC" id="3.1.4.-" evidence="7"/>
<dbReference type="PANTHER" id="PTHR47320:SF1">
    <property type="entry name" value="BIFUNCTIONAL URIDYLYLTRANSFERASE_URIDYLYL-REMOVING ENZYME"/>
    <property type="match status" value="1"/>
</dbReference>
<dbReference type="PIRSF" id="PIRSF006288">
    <property type="entry name" value="PII_uridyltransf"/>
    <property type="match status" value="1"/>
</dbReference>
<dbReference type="InterPro" id="IPR045865">
    <property type="entry name" value="ACT-like_dom_sf"/>
</dbReference>
<dbReference type="NCBIfam" id="NF002895">
    <property type="entry name" value="PRK03381.1"/>
    <property type="match status" value="1"/>
</dbReference>
<dbReference type="Gene3D" id="3.30.460.10">
    <property type="entry name" value="Beta Polymerase, domain 2"/>
    <property type="match status" value="1"/>
</dbReference>
<evidence type="ECO:0000256" key="5">
    <source>
        <dbReference type="ARBA" id="ARBA00022842"/>
    </source>
</evidence>
<reference evidence="10" key="1">
    <citation type="submission" date="2019-12" db="EMBL/GenBank/DDBJ databases">
        <title>Mycobacterium spongiae sp. nov.</title>
        <authorList>
            <person name="Stinear T."/>
        </authorList>
    </citation>
    <scope>NUCLEOTIDE SEQUENCE</scope>
    <source>
        <strain evidence="10">FSD4b-SM</strain>
    </source>
</reference>
<dbReference type="PROSITE" id="PS51831">
    <property type="entry name" value="HD"/>
    <property type="match status" value="1"/>
</dbReference>
<feature type="domain" description="HD" evidence="9">
    <location>
        <begin position="449"/>
        <end position="550"/>
    </location>
</feature>
<keyword evidence="6 7" id="KW-0511">Multifunctional enzyme</keyword>
<comment type="catalytic activity">
    <reaction evidence="7">
        <text>[protein-PII]-L-tyrosine + UTP = [protein-PII]-uridylyl-L-tyrosine + diphosphate</text>
        <dbReference type="Rhea" id="RHEA:13673"/>
        <dbReference type="Rhea" id="RHEA-COMP:12147"/>
        <dbReference type="Rhea" id="RHEA-COMP:12148"/>
        <dbReference type="ChEBI" id="CHEBI:33019"/>
        <dbReference type="ChEBI" id="CHEBI:46398"/>
        <dbReference type="ChEBI" id="CHEBI:46858"/>
        <dbReference type="ChEBI" id="CHEBI:90602"/>
        <dbReference type="EC" id="2.7.7.59"/>
    </reaction>
</comment>
<accession>A0A975JWD5</accession>
<dbReference type="EMBL" id="CP046600">
    <property type="protein sequence ID" value="QUR66909.1"/>
    <property type="molecule type" value="Genomic_DNA"/>
</dbReference>
<evidence type="ECO:0000313" key="10">
    <source>
        <dbReference type="EMBL" id="QUR66909.1"/>
    </source>
</evidence>
<evidence type="ECO:0000256" key="2">
    <source>
        <dbReference type="ARBA" id="ARBA00022695"/>
    </source>
</evidence>
<dbReference type="InterPro" id="IPR006674">
    <property type="entry name" value="HD_domain"/>
</dbReference>
<evidence type="ECO:0000256" key="4">
    <source>
        <dbReference type="ARBA" id="ARBA00022801"/>
    </source>
</evidence>
<feature type="domain" description="ACT" evidence="8">
    <location>
        <begin position="749"/>
        <end position="825"/>
    </location>
</feature>
<protein>
    <recommendedName>
        <fullName evidence="7">Bifunctional uridylyltransferase/uridylyl-removing enzyme</fullName>
        <shortName evidence="7">UTase/UR</shortName>
    </recommendedName>
    <alternativeName>
        <fullName evidence="7">Bifunctional [protein-PII] modification enzyme</fullName>
    </alternativeName>
    <alternativeName>
        <fullName evidence="7">Bifunctional nitrogen sensor protein</fullName>
    </alternativeName>
    <domain>
        <recommendedName>
            <fullName evidence="7">[Protein-PII] uridylyltransferase</fullName>
            <shortName evidence="7">PII uridylyltransferase</shortName>
            <shortName evidence="7">UTase</shortName>
            <ecNumber evidence="7">2.7.7.59</ecNumber>
        </recommendedName>
    </domain>
    <domain>
        <recommendedName>
            <fullName evidence="7">[Protein-PII]-UMP uridylyl-removing enzyme</fullName>
            <shortName evidence="7">UR</shortName>
            <ecNumber evidence="7">3.1.4.-</ecNumber>
        </recommendedName>
    </domain>
</protein>
<evidence type="ECO:0000256" key="3">
    <source>
        <dbReference type="ARBA" id="ARBA00022737"/>
    </source>
</evidence>
<dbReference type="GO" id="GO:0008773">
    <property type="term" value="F:[protein-PII] uridylyltransferase activity"/>
    <property type="evidence" value="ECO:0007669"/>
    <property type="project" value="UniProtKB-UniRule"/>
</dbReference>
<dbReference type="Pfam" id="PF08335">
    <property type="entry name" value="GlnD_UR_UTase"/>
    <property type="match status" value="1"/>
</dbReference>
<comment type="cofactor">
    <cofactor evidence="7">
        <name>Mg(2+)</name>
        <dbReference type="ChEBI" id="CHEBI:18420"/>
    </cofactor>
</comment>
<comment type="caution">
    <text evidence="7">Lacks conserved residue(s) required for the propagation of feature annotation.</text>
</comment>
<evidence type="ECO:0000256" key="6">
    <source>
        <dbReference type="ARBA" id="ARBA00023268"/>
    </source>
</evidence>
<evidence type="ECO:0000259" key="9">
    <source>
        <dbReference type="PROSITE" id="PS51831"/>
    </source>
</evidence>
<dbReference type="NCBIfam" id="TIGR01693">
    <property type="entry name" value="UTase_glnD"/>
    <property type="match status" value="1"/>
</dbReference>
<dbReference type="SUPFAM" id="SSF81301">
    <property type="entry name" value="Nucleotidyltransferase"/>
    <property type="match status" value="1"/>
</dbReference>
<keyword evidence="4 7" id="KW-0378">Hydrolase</keyword>
<keyword evidence="1 7" id="KW-0808">Transferase</keyword>
<dbReference type="PANTHER" id="PTHR47320">
    <property type="entry name" value="BIFUNCTIONAL URIDYLYLTRANSFERASE/URIDYLYL-REMOVING ENZYME"/>
    <property type="match status" value="1"/>
</dbReference>
<dbReference type="PROSITE" id="PS51671">
    <property type="entry name" value="ACT"/>
    <property type="match status" value="2"/>
</dbReference>
<dbReference type="SUPFAM" id="SSF55021">
    <property type="entry name" value="ACT-like"/>
    <property type="match status" value="1"/>
</dbReference>
<dbReference type="RefSeq" id="WP_211698477.1">
    <property type="nucleotide sequence ID" value="NZ_CP046600.1"/>
</dbReference>
<feature type="domain" description="ACT" evidence="8">
    <location>
        <begin position="629"/>
        <end position="705"/>
    </location>
</feature>
<dbReference type="InterPro" id="IPR002912">
    <property type="entry name" value="ACT_dom"/>
</dbReference>
<evidence type="ECO:0000256" key="7">
    <source>
        <dbReference type="HAMAP-Rule" id="MF_00277"/>
    </source>
</evidence>
<comment type="function">
    <text evidence="7">Modifies, by uridylylation and deuridylylation, the PII regulatory proteins (GlnB and homologs), in response to the nitrogen status of the cell that GlnD senses through the glutamine level. Under low glutamine levels, catalyzes the conversion of the PII proteins and UTP to PII-UMP and PPi, while under higher glutamine levels, GlnD hydrolyzes PII-UMP to PII and UMP (deuridylylation). Thus, controls uridylylation state and activity of the PII proteins, and plays an important role in the regulation of nitrogen metabolism.</text>
</comment>
<name>A0A975JWD5_9MYCO</name>
<keyword evidence="2 7" id="KW-0548">Nucleotidyltransferase</keyword>
<comment type="activity regulation">
    <text evidence="7">Uridylyltransferase (UTase) activity is inhibited by glutamine, while glutamine activates uridylyl-removing (UR) activity.</text>
</comment>
<keyword evidence="5 7" id="KW-0460">Magnesium</keyword>
<keyword evidence="11" id="KW-1185">Reference proteome</keyword>
<dbReference type="Proteomes" id="UP000682202">
    <property type="component" value="Chromosome"/>
</dbReference>
<evidence type="ECO:0000313" key="11">
    <source>
        <dbReference type="Proteomes" id="UP000682202"/>
    </source>
</evidence>
<dbReference type="HAMAP" id="MF_00277">
    <property type="entry name" value="PII_uridylyl_transf"/>
    <property type="match status" value="1"/>
</dbReference>
<sequence>MGLRCPEPSATQLAGVLKVEQAETFSTAADLVAARGELLSSDHRHLAPAELRLAWLDLHESWLSAKAAETGITDTSGFAIVGVGGLGRRELLPYSDLDLLLLHDNMPDDVLGQVADQLWYPLWDANIRLDHSVRTVSGALRIANSDIMAALGMLEARHIAGEERLSTELIDGARRQWRSGIRSRISELVGMTYSRWQRCGRIAQRAEPDLKSGRGGLRDVQLLDALAFVQLIDRYGISQPDMPAGSLDSSYLTLLDVRTELHRVSGRERDQLLAQFADEISAALDIGDRFDLARLLSNAGRTISYHAETGLRTAENALQRRGLSALVRRPKRRPLHEGVVEYGREVVLAREAQPEHDPGLVLRVAAASAVNGIPIGAATLKRLADSAPQLPTPWPREALDDLLVVLSAGPTTVETIEALDRTGLWGRLLPEWGPIRDLPPRDIAHKWTVDRHLIETAVHAAPLATRVARPDLLALGALLHDIGKGRGTDHSVLGAELAVSICTRLGLSAEDTEMVSKLVRHHLLLPITATRSDLNDPATIEAVSDALGGDPQLLDVLRTLSEADSNATGPGVWSDWKALLIDDLVRRCRMVMAGEPLPRAEPTPPDYLALAADQQVHVEIRPSDSERIDAVMVAPDEPGLVSKAAAVLALNSLRVHSASVNVHPGGAITEFVVSPLFGPPPAPELLRQQFVGALNGDADVLDALEKRDSDVAGAASVRAGHVEAGVPVTRSTAPPRILWLDTAAPSQLVVEVRATDRTGLLALLARALEQAGADIVWAKVNTFGSTAADVFCVRAPTAPGSARAAIEHHLLAVLGTPADVVRDEPGGE</sequence>
<comment type="domain">
    <text evidence="7">Has four distinct domains: an N-terminal nucleotidyltransferase (NT) domain responsible for UTase activity, a central HD domain that encodes UR activity, and two C-terminal ACT domains that seem to have a role in glutamine sensing.</text>
</comment>
<dbReference type="InterPro" id="IPR043519">
    <property type="entry name" value="NT_sf"/>
</dbReference>
<dbReference type="SMART" id="SM00471">
    <property type="entry name" value="HDc"/>
    <property type="match status" value="1"/>
</dbReference>
<dbReference type="CDD" id="cd04873">
    <property type="entry name" value="ACT_UUR-ACR-like"/>
    <property type="match status" value="2"/>
</dbReference>
<dbReference type="GO" id="GO:0006808">
    <property type="term" value="P:regulation of nitrogen utilization"/>
    <property type="evidence" value="ECO:0007669"/>
    <property type="project" value="UniProtKB-UniRule"/>
</dbReference>
<comment type="similarity">
    <text evidence="7">Belongs to the GlnD family.</text>
</comment>
<dbReference type="EC" id="2.7.7.59" evidence="7"/>
<feature type="region of interest" description="Uridylyltransferase" evidence="7">
    <location>
        <begin position="1"/>
        <end position="334"/>
    </location>
</feature>
<dbReference type="KEGG" id="mspg:F6B93_07230"/>
<dbReference type="Gene3D" id="1.10.3090.10">
    <property type="entry name" value="cca-adding enzyme, domain 2"/>
    <property type="match status" value="1"/>
</dbReference>
<organism evidence="10 11">
    <name type="scientific">Mycobacterium spongiae</name>
    <dbReference type="NCBI Taxonomy" id="886343"/>
    <lineage>
        <taxon>Bacteria</taxon>
        <taxon>Bacillati</taxon>
        <taxon>Actinomycetota</taxon>
        <taxon>Actinomycetes</taxon>
        <taxon>Mycobacteriales</taxon>
        <taxon>Mycobacteriaceae</taxon>
        <taxon>Mycobacterium</taxon>
    </lineage>
</organism>
<proteinExistence type="inferred from homology"/>
<dbReference type="AlphaFoldDB" id="A0A975JWD5"/>
<evidence type="ECO:0000256" key="1">
    <source>
        <dbReference type="ARBA" id="ARBA00022679"/>
    </source>
</evidence>
<dbReference type="InterPro" id="IPR003607">
    <property type="entry name" value="HD/PDEase_dom"/>
</dbReference>
<dbReference type="Pfam" id="PF01966">
    <property type="entry name" value="HD"/>
    <property type="match status" value="1"/>
</dbReference>